<dbReference type="CDD" id="cd00371">
    <property type="entry name" value="HMA"/>
    <property type="match status" value="1"/>
</dbReference>
<proteinExistence type="predicted"/>
<dbReference type="EMBL" id="PTIS01000008">
    <property type="protein sequence ID" value="PPK48351.1"/>
    <property type="molecule type" value="Genomic_DNA"/>
</dbReference>
<evidence type="ECO:0000256" key="1">
    <source>
        <dbReference type="ARBA" id="ARBA00022723"/>
    </source>
</evidence>
<sequence length="75" mass="8293">MKKIIEIEGMNCAHCVAKVTKALNAIEGVDAKVDLKKKSAVVTLKNDIEDQVFKDAIEEVDFKVVSIKEKKGLFS</sequence>
<dbReference type="Pfam" id="PF00403">
    <property type="entry name" value="HMA"/>
    <property type="match status" value="1"/>
</dbReference>
<dbReference type="Proteomes" id="UP000239863">
    <property type="component" value="Unassembled WGS sequence"/>
</dbReference>
<keyword evidence="1" id="KW-0479">Metal-binding</keyword>
<dbReference type="GO" id="GO:0046872">
    <property type="term" value="F:metal ion binding"/>
    <property type="evidence" value="ECO:0007669"/>
    <property type="project" value="UniProtKB-KW"/>
</dbReference>
<comment type="caution">
    <text evidence="3">The sequence shown here is derived from an EMBL/GenBank/DDBJ whole genome shotgun (WGS) entry which is preliminary data.</text>
</comment>
<evidence type="ECO:0000313" key="4">
    <source>
        <dbReference type="Proteomes" id="UP000239863"/>
    </source>
</evidence>
<dbReference type="AlphaFoldDB" id="A0A2S6FXR8"/>
<dbReference type="InterPro" id="IPR017969">
    <property type="entry name" value="Heavy-metal-associated_CS"/>
</dbReference>
<name>A0A2S6FXR8_9CLOT</name>
<evidence type="ECO:0000313" key="3">
    <source>
        <dbReference type="EMBL" id="PPK48351.1"/>
    </source>
</evidence>
<dbReference type="Gene3D" id="3.30.70.100">
    <property type="match status" value="1"/>
</dbReference>
<dbReference type="PROSITE" id="PS01047">
    <property type="entry name" value="HMA_1"/>
    <property type="match status" value="1"/>
</dbReference>
<dbReference type="OrthoDB" id="9813965at2"/>
<gene>
    <name evidence="3" type="ORF">BD821_108112</name>
</gene>
<reference evidence="3 4" key="1">
    <citation type="submission" date="2018-02" db="EMBL/GenBank/DDBJ databases">
        <title>Genomic Encyclopedia of Archaeal and Bacterial Type Strains, Phase II (KMG-II): from individual species to whole genera.</title>
        <authorList>
            <person name="Goeker M."/>
        </authorList>
    </citation>
    <scope>NUCLEOTIDE SEQUENCE [LARGE SCALE GENOMIC DNA]</scope>
    <source>
        <strain evidence="3 4">DSM 15099</strain>
    </source>
</reference>
<dbReference type="InterPro" id="IPR036163">
    <property type="entry name" value="HMA_dom_sf"/>
</dbReference>
<dbReference type="RefSeq" id="WP_035794231.1">
    <property type="nucleotide sequence ID" value="NZ_PTIS01000008.1"/>
</dbReference>
<evidence type="ECO:0000259" key="2">
    <source>
        <dbReference type="PROSITE" id="PS50846"/>
    </source>
</evidence>
<dbReference type="PROSITE" id="PS50846">
    <property type="entry name" value="HMA_2"/>
    <property type="match status" value="1"/>
</dbReference>
<dbReference type="GeneID" id="75089507"/>
<protein>
    <submittedName>
        <fullName evidence="3">Copper chaperone</fullName>
    </submittedName>
</protein>
<organism evidence="3 4">
    <name type="scientific">Clostridium algidicarnis DSM 15099</name>
    <dbReference type="NCBI Taxonomy" id="1121295"/>
    <lineage>
        <taxon>Bacteria</taxon>
        <taxon>Bacillati</taxon>
        <taxon>Bacillota</taxon>
        <taxon>Clostridia</taxon>
        <taxon>Eubacteriales</taxon>
        <taxon>Clostridiaceae</taxon>
        <taxon>Clostridium</taxon>
    </lineage>
</organism>
<dbReference type="SUPFAM" id="SSF55008">
    <property type="entry name" value="HMA, heavy metal-associated domain"/>
    <property type="match status" value="1"/>
</dbReference>
<dbReference type="InterPro" id="IPR006121">
    <property type="entry name" value="HMA_dom"/>
</dbReference>
<feature type="domain" description="HMA" evidence="2">
    <location>
        <begin position="1"/>
        <end position="65"/>
    </location>
</feature>
<dbReference type="STRING" id="37659.GCA_000703125_00563"/>
<accession>A0A2S6FXR8</accession>